<dbReference type="RefSeq" id="WP_189067907.1">
    <property type="nucleotide sequence ID" value="NZ_BMPE01000001.1"/>
</dbReference>
<keyword evidence="1" id="KW-0732">Signal</keyword>
<evidence type="ECO:0000313" key="2">
    <source>
        <dbReference type="EMBL" id="GGK94430.1"/>
    </source>
</evidence>
<feature type="signal peptide" evidence="1">
    <location>
        <begin position="1"/>
        <end position="22"/>
    </location>
</feature>
<dbReference type="EMBL" id="BMPE01000001">
    <property type="protein sequence ID" value="GGK94430.1"/>
    <property type="molecule type" value="Genomic_DNA"/>
</dbReference>
<accession>A0ABQ2FG54</accession>
<keyword evidence="3" id="KW-1185">Reference proteome</keyword>
<comment type="caution">
    <text evidence="2">The sequence shown here is derived from an EMBL/GenBank/DDBJ whole genome shotgun (WGS) entry which is preliminary data.</text>
</comment>
<reference evidence="3" key="1">
    <citation type="journal article" date="2019" name="Int. J. Syst. Evol. Microbiol.">
        <title>The Global Catalogue of Microorganisms (GCM) 10K type strain sequencing project: providing services to taxonomists for standard genome sequencing and annotation.</title>
        <authorList>
            <consortium name="The Broad Institute Genomics Platform"/>
            <consortium name="The Broad Institute Genome Sequencing Center for Infectious Disease"/>
            <person name="Wu L."/>
            <person name="Ma J."/>
        </authorList>
    </citation>
    <scope>NUCLEOTIDE SEQUENCE [LARGE SCALE GENOMIC DNA]</scope>
    <source>
        <strain evidence="3">JCM 19173</strain>
    </source>
</reference>
<proteinExistence type="predicted"/>
<evidence type="ECO:0000313" key="3">
    <source>
        <dbReference type="Proteomes" id="UP000604341"/>
    </source>
</evidence>
<feature type="chain" id="PRO_5047164473" evidence="1">
    <location>
        <begin position="23"/>
        <end position="151"/>
    </location>
</feature>
<protein>
    <submittedName>
        <fullName evidence="2">Uncharacterized protein</fullName>
    </submittedName>
</protein>
<dbReference type="Proteomes" id="UP000604341">
    <property type="component" value="Unassembled WGS sequence"/>
</dbReference>
<sequence>MPRPALLPLLGVLMWSLPTASAAPAPACYAFADWLQFSLRAPLDVTSLRKTGSQGQPRLYVYTREFRNTCVTAPASNFGFVNILVGPDRAVQRITLSGDAGPLRALATSLNPRHLRVVQLNGFRFTFETVPRQITLTPLQLLATVDQRQMR</sequence>
<name>A0ABQ2FG54_9DEIO</name>
<organism evidence="2 3">
    <name type="scientific">Deinococcus radiotolerans</name>
    <dbReference type="NCBI Taxonomy" id="1309407"/>
    <lineage>
        <taxon>Bacteria</taxon>
        <taxon>Thermotogati</taxon>
        <taxon>Deinococcota</taxon>
        <taxon>Deinococci</taxon>
        <taxon>Deinococcales</taxon>
        <taxon>Deinococcaceae</taxon>
        <taxon>Deinococcus</taxon>
    </lineage>
</organism>
<evidence type="ECO:0000256" key="1">
    <source>
        <dbReference type="SAM" id="SignalP"/>
    </source>
</evidence>
<gene>
    <name evidence="2" type="ORF">GCM10010844_11160</name>
</gene>